<dbReference type="InterPro" id="IPR009078">
    <property type="entry name" value="Ferritin-like_SF"/>
</dbReference>
<comment type="caution">
    <text evidence="2">The sequence shown here is derived from an EMBL/GenBank/DDBJ whole genome shotgun (WGS) entry which is preliminary data.</text>
</comment>
<dbReference type="SUPFAM" id="SSF47240">
    <property type="entry name" value="Ferritin-like"/>
    <property type="match status" value="1"/>
</dbReference>
<dbReference type="CDD" id="cd00657">
    <property type="entry name" value="Ferritin_like"/>
    <property type="match status" value="1"/>
</dbReference>
<dbReference type="RefSeq" id="WP_179787167.1">
    <property type="nucleotide sequence ID" value="NZ_BAAARR010000008.1"/>
</dbReference>
<organism evidence="2 3">
    <name type="scientific">Actinopolymorpha rutila</name>
    <dbReference type="NCBI Taxonomy" id="446787"/>
    <lineage>
        <taxon>Bacteria</taxon>
        <taxon>Bacillati</taxon>
        <taxon>Actinomycetota</taxon>
        <taxon>Actinomycetes</taxon>
        <taxon>Propionibacteriales</taxon>
        <taxon>Actinopolymorphaceae</taxon>
        <taxon>Actinopolymorpha</taxon>
    </lineage>
</organism>
<feature type="region of interest" description="Disordered" evidence="1">
    <location>
        <begin position="46"/>
        <end position="73"/>
    </location>
</feature>
<gene>
    <name evidence="2" type="ORF">F4554_002079</name>
</gene>
<protein>
    <recommendedName>
        <fullName evidence="4">DUF4439 domain-containing protein</fullName>
    </recommendedName>
</protein>
<evidence type="ECO:0008006" key="4">
    <source>
        <dbReference type="Google" id="ProtNLM"/>
    </source>
</evidence>
<evidence type="ECO:0000313" key="2">
    <source>
        <dbReference type="EMBL" id="NYH89441.1"/>
    </source>
</evidence>
<dbReference type="EMBL" id="JACBZH010000001">
    <property type="protein sequence ID" value="NYH89441.1"/>
    <property type="molecule type" value="Genomic_DNA"/>
</dbReference>
<feature type="region of interest" description="Disordered" evidence="1">
    <location>
        <begin position="1"/>
        <end position="22"/>
    </location>
</feature>
<sequence>MNAPTNASSPVSPASDEVPPTRRGVLRTTLGAGVLGLTGSFLAACTTGRDDGPGTSGRGSAATPTPTPDPDLPVLTSALTEERALLTAYAATVAKHPDLRRQLSEYVRRHEEHLAALTALTRRAGRSTASPSPTPDRTASPGPTTPVVPDAGGDSVAALLGLEKAATAARRTNVRVARDPEHARILASIGACESTHVLTLGAETS</sequence>
<dbReference type="InterPro" id="IPR012347">
    <property type="entry name" value="Ferritin-like"/>
</dbReference>
<keyword evidence="3" id="KW-1185">Reference proteome</keyword>
<accession>A0A852Z8W9</accession>
<name>A0A852Z8W9_9ACTN</name>
<feature type="compositionally biased region" description="Polar residues" evidence="1">
    <location>
        <begin position="1"/>
        <end position="12"/>
    </location>
</feature>
<dbReference type="Proteomes" id="UP000579605">
    <property type="component" value="Unassembled WGS sequence"/>
</dbReference>
<evidence type="ECO:0000313" key="3">
    <source>
        <dbReference type="Proteomes" id="UP000579605"/>
    </source>
</evidence>
<reference evidence="2 3" key="1">
    <citation type="submission" date="2020-07" db="EMBL/GenBank/DDBJ databases">
        <title>Sequencing the genomes of 1000 actinobacteria strains.</title>
        <authorList>
            <person name="Klenk H.-P."/>
        </authorList>
    </citation>
    <scope>NUCLEOTIDE SEQUENCE [LARGE SCALE GENOMIC DNA]</scope>
    <source>
        <strain evidence="2 3">DSM 18448</strain>
    </source>
</reference>
<evidence type="ECO:0000256" key="1">
    <source>
        <dbReference type="SAM" id="MobiDB-lite"/>
    </source>
</evidence>
<dbReference type="Gene3D" id="1.20.1260.10">
    <property type="match status" value="1"/>
</dbReference>
<dbReference type="AlphaFoldDB" id="A0A852Z8W9"/>
<feature type="region of interest" description="Disordered" evidence="1">
    <location>
        <begin position="122"/>
        <end position="148"/>
    </location>
</feature>
<proteinExistence type="predicted"/>